<dbReference type="GO" id="GO:0004721">
    <property type="term" value="F:phosphoprotein phosphatase activity"/>
    <property type="evidence" value="ECO:0007669"/>
    <property type="project" value="TreeGrafter"/>
</dbReference>
<reference evidence="10 11" key="1">
    <citation type="submission" date="2018-02" db="EMBL/GenBank/DDBJ databases">
        <title>Solimicrobium silvestre gen. nov., sp. nov., isolated from alpine forest soil.</title>
        <authorList>
            <person name="Margesin R."/>
            <person name="Albuquerque L."/>
            <person name="Zhang D.-C."/>
            <person name="Froufe H.J.C."/>
            <person name="Severino R."/>
            <person name="Roxo I."/>
            <person name="Egas C."/>
            <person name="Da Costa M.S."/>
        </authorList>
    </citation>
    <scope>NUCLEOTIDE SEQUENCE [LARGE SCALE GENOMIC DNA]</scope>
    <source>
        <strain evidence="10 11">S20-91</strain>
    </source>
</reference>
<dbReference type="Pfam" id="PF02518">
    <property type="entry name" value="HATPase_c"/>
    <property type="match status" value="1"/>
</dbReference>
<evidence type="ECO:0000256" key="1">
    <source>
        <dbReference type="ARBA" id="ARBA00000085"/>
    </source>
</evidence>
<dbReference type="Gene3D" id="3.30.565.10">
    <property type="entry name" value="Histidine kinase-like ATPase, C-terminal domain"/>
    <property type="match status" value="1"/>
</dbReference>
<dbReference type="InterPro" id="IPR004358">
    <property type="entry name" value="Sig_transdc_His_kin-like_C"/>
</dbReference>
<evidence type="ECO:0000256" key="5">
    <source>
        <dbReference type="ARBA" id="ARBA00022679"/>
    </source>
</evidence>
<dbReference type="RefSeq" id="WP_105530564.1">
    <property type="nucleotide sequence ID" value="NZ_PUGF01000003.1"/>
</dbReference>
<dbReference type="FunFam" id="3.30.565.10:FF:000006">
    <property type="entry name" value="Sensor histidine kinase WalK"/>
    <property type="match status" value="1"/>
</dbReference>
<dbReference type="PROSITE" id="PS50109">
    <property type="entry name" value="HIS_KIN"/>
    <property type="match status" value="1"/>
</dbReference>
<evidence type="ECO:0000256" key="6">
    <source>
        <dbReference type="ARBA" id="ARBA00022777"/>
    </source>
</evidence>
<gene>
    <name evidence="10" type="ORF">S2091_0853</name>
</gene>
<dbReference type="CDD" id="cd00082">
    <property type="entry name" value="HisKA"/>
    <property type="match status" value="1"/>
</dbReference>
<dbReference type="OrthoDB" id="9802500at2"/>
<keyword evidence="8" id="KW-0812">Transmembrane</keyword>
<dbReference type="Proteomes" id="UP000237839">
    <property type="component" value="Unassembled WGS sequence"/>
</dbReference>
<dbReference type="PANTHER" id="PTHR45453:SF1">
    <property type="entry name" value="PHOSPHATE REGULON SENSOR PROTEIN PHOR"/>
    <property type="match status" value="1"/>
</dbReference>
<name>A0A2S9H2M2_9BURK</name>
<dbReference type="InterPro" id="IPR003661">
    <property type="entry name" value="HisK_dim/P_dom"/>
</dbReference>
<dbReference type="SUPFAM" id="SSF47384">
    <property type="entry name" value="Homodimeric domain of signal transducing histidine kinase"/>
    <property type="match status" value="1"/>
</dbReference>
<keyword evidence="5" id="KW-0808">Transferase</keyword>
<dbReference type="Pfam" id="PF05226">
    <property type="entry name" value="CHASE2"/>
    <property type="match status" value="1"/>
</dbReference>
<dbReference type="GO" id="GO:0016036">
    <property type="term" value="P:cellular response to phosphate starvation"/>
    <property type="evidence" value="ECO:0007669"/>
    <property type="project" value="TreeGrafter"/>
</dbReference>
<keyword evidence="8" id="KW-1133">Transmembrane helix</keyword>
<feature type="transmembrane region" description="Helical" evidence="8">
    <location>
        <begin position="358"/>
        <end position="376"/>
    </location>
</feature>
<evidence type="ECO:0000256" key="2">
    <source>
        <dbReference type="ARBA" id="ARBA00004429"/>
    </source>
</evidence>
<keyword evidence="7" id="KW-0902">Two-component regulatory system</keyword>
<comment type="subcellular location">
    <subcellularLocation>
        <location evidence="2">Cell inner membrane</location>
        <topology evidence="2">Multi-pass membrane protein</topology>
    </subcellularLocation>
</comment>
<keyword evidence="6" id="KW-0418">Kinase</keyword>
<keyword evidence="11" id="KW-1185">Reference proteome</keyword>
<evidence type="ECO:0000256" key="3">
    <source>
        <dbReference type="ARBA" id="ARBA00012438"/>
    </source>
</evidence>
<dbReference type="EC" id="2.7.13.3" evidence="3"/>
<dbReference type="InterPro" id="IPR003594">
    <property type="entry name" value="HATPase_dom"/>
</dbReference>
<dbReference type="EMBL" id="PUGF01000003">
    <property type="protein sequence ID" value="PRC94232.1"/>
    <property type="molecule type" value="Genomic_DNA"/>
</dbReference>
<dbReference type="AlphaFoldDB" id="A0A2S9H2M2"/>
<dbReference type="SMART" id="SM00388">
    <property type="entry name" value="HisKA"/>
    <property type="match status" value="1"/>
</dbReference>
<dbReference type="SMART" id="SM00387">
    <property type="entry name" value="HATPase_c"/>
    <property type="match status" value="1"/>
</dbReference>
<evidence type="ECO:0000256" key="7">
    <source>
        <dbReference type="ARBA" id="ARBA00023012"/>
    </source>
</evidence>
<dbReference type="GO" id="GO:0005886">
    <property type="term" value="C:plasma membrane"/>
    <property type="evidence" value="ECO:0007669"/>
    <property type="project" value="UniProtKB-SubCell"/>
</dbReference>
<dbReference type="PRINTS" id="PR00344">
    <property type="entry name" value="BCTRLSENSOR"/>
</dbReference>
<keyword evidence="8" id="KW-0472">Membrane</keyword>
<dbReference type="SUPFAM" id="SSF55874">
    <property type="entry name" value="ATPase domain of HSP90 chaperone/DNA topoisomerase II/histidine kinase"/>
    <property type="match status" value="1"/>
</dbReference>
<feature type="transmembrane region" description="Helical" evidence="8">
    <location>
        <begin position="313"/>
        <end position="330"/>
    </location>
</feature>
<dbReference type="SMART" id="SM01080">
    <property type="entry name" value="CHASE2"/>
    <property type="match status" value="1"/>
</dbReference>
<comment type="caution">
    <text evidence="10">The sequence shown here is derived from an EMBL/GenBank/DDBJ whole genome shotgun (WGS) entry which is preliminary data.</text>
</comment>
<dbReference type="PANTHER" id="PTHR45453">
    <property type="entry name" value="PHOSPHATE REGULON SENSOR PROTEIN PHOR"/>
    <property type="match status" value="1"/>
</dbReference>
<dbReference type="InterPro" id="IPR050351">
    <property type="entry name" value="BphY/WalK/GraS-like"/>
</dbReference>
<dbReference type="InterPro" id="IPR007890">
    <property type="entry name" value="CHASE2"/>
</dbReference>
<evidence type="ECO:0000256" key="8">
    <source>
        <dbReference type="SAM" id="Phobius"/>
    </source>
</evidence>
<protein>
    <recommendedName>
        <fullName evidence="3">histidine kinase</fullName>
        <ecNumber evidence="3">2.7.13.3</ecNumber>
    </recommendedName>
</protein>
<accession>A0A2S9H2M2</accession>
<organism evidence="10 11">
    <name type="scientific">Solimicrobium silvestre</name>
    <dbReference type="NCBI Taxonomy" id="2099400"/>
    <lineage>
        <taxon>Bacteria</taxon>
        <taxon>Pseudomonadati</taxon>
        <taxon>Pseudomonadota</taxon>
        <taxon>Betaproteobacteria</taxon>
        <taxon>Burkholderiales</taxon>
        <taxon>Oxalobacteraceae</taxon>
        <taxon>Solimicrobium</taxon>
    </lineage>
</organism>
<sequence length="802" mass="88940">MKSTKQIQHIVRYEWLMLALALTVLAACLGFQHGLGRLDLLMYDKAIQLNQQAARNDIIIVAIDDYSIAQLGKWPWPRARHAQLLEKINQAQPTSIGLDVIFSEPESGSDSNGDAEFAHAMSDNNRTVLPITLENNGAGLVITQPFPTLATAARALAHINLEVDPDGFTRSIFLREGRENAWVPHFSLALYNIIKKRAIDDYSDLPSTSNKQLNTSSPNSWLRNSQFYIPFYGNQGHFKSVPYVSVLRGEVPAQFFAGKNVLIGATAVGMSDAYPTPVSGVDGAMPGIEINANILASLLDGRSIIMASPELCAAYSVIPVLIALFAYLLLSPRLALSCTILLFPLTLVSSFLALKSGIWLPPSAALIVLIIAYPLWSWRRLEAAIRYLNIEISRLNQEPSLLPEPLQKTTPNKQTSLFTDALAQRISSMEIAAKRVRDLRQFVTDSLQSLPDATIVTSVEGHVILSNQPADAYFNSLGNKNLADALLPYLFSTMLSPRPLEQAATHTFSWWHLLDLSKRELMKNGIEVSDTLKRDLIIKSAPCTNANKEHIGWIVGIIDISTIRQAERARDETLRFISHDMRAPQASILALLELQQEPKSALPQPEFLERVAKAAQVTLGLADNFVQLARAETEYYRLEVVNTQDIVMDACDEMWSLAKTKQIQINTVVSDECANDEALININRSLMTRVLTNLLSNAIKYSPENTTVTISIDKKIEFLNNRVIIQIADQGYGITPTDQLKLFRRFQRFAGANQPKNEGVGLGLAFVKLVLERHQAHISLTSKPNHGTTFTLSIPAYSEIPS</sequence>
<dbReference type="GO" id="GO:0000155">
    <property type="term" value="F:phosphorelay sensor kinase activity"/>
    <property type="evidence" value="ECO:0007669"/>
    <property type="project" value="InterPro"/>
</dbReference>
<evidence type="ECO:0000313" key="10">
    <source>
        <dbReference type="EMBL" id="PRC94232.1"/>
    </source>
</evidence>
<dbReference type="PROSITE" id="PS51257">
    <property type="entry name" value="PROKAR_LIPOPROTEIN"/>
    <property type="match status" value="1"/>
</dbReference>
<dbReference type="InterPro" id="IPR036097">
    <property type="entry name" value="HisK_dim/P_sf"/>
</dbReference>
<feature type="domain" description="Histidine kinase" evidence="9">
    <location>
        <begin position="576"/>
        <end position="798"/>
    </location>
</feature>
<dbReference type="Gene3D" id="1.10.287.130">
    <property type="match status" value="1"/>
</dbReference>
<keyword evidence="4" id="KW-0597">Phosphoprotein</keyword>
<evidence type="ECO:0000256" key="4">
    <source>
        <dbReference type="ARBA" id="ARBA00022553"/>
    </source>
</evidence>
<dbReference type="InterPro" id="IPR005467">
    <property type="entry name" value="His_kinase_dom"/>
</dbReference>
<evidence type="ECO:0000313" key="11">
    <source>
        <dbReference type="Proteomes" id="UP000237839"/>
    </source>
</evidence>
<evidence type="ECO:0000259" key="9">
    <source>
        <dbReference type="PROSITE" id="PS50109"/>
    </source>
</evidence>
<dbReference type="PIRSF" id="PIRSF037347">
    <property type="entry name" value="STHK_CHASE2_PAS_prd"/>
    <property type="match status" value="1"/>
</dbReference>
<dbReference type="InterPro" id="IPR017181">
    <property type="entry name" value="Sig_transdc_His_kin_CHASE2"/>
</dbReference>
<comment type="catalytic activity">
    <reaction evidence="1">
        <text>ATP + protein L-histidine = ADP + protein N-phospho-L-histidine.</text>
        <dbReference type="EC" id="2.7.13.3"/>
    </reaction>
</comment>
<dbReference type="InterPro" id="IPR036890">
    <property type="entry name" value="HATPase_C_sf"/>
</dbReference>
<proteinExistence type="predicted"/>